<evidence type="ECO:0000313" key="1">
    <source>
        <dbReference type="EMBL" id="KAL1874486.1"/>
    </source>
</evidence>
<keyword evidence="2" id="KW-1185">Reference proteome</keyword>
<name>A0ABR3XEY5_9PEZI</name>
<sequence>MSYEQIELDALLIEVENPNFIPCPKLTLSIDSQKLENCGICQESQLLLRSGKKSFDDQTVAILPCGHIGGYEYTLAVGGEVSSQCLECSIATNTTVNKYLLDTLLESFKALRAAYHAEKSEHKKLELKIHLLTCKKRIDKSIEELAAFSTTAAKMW</sequence>
<proteinExistence type="predicted"/>
<reference evidence="1 2" key="1">
    <citation type="journal article" date="2024" name="IMA Fungus">
        <title>IMA Genome - F19 : A genome assembly and annotation guide to empower mycologists, including annotated draft genome sequences of Ceratocystis pirilliformis, Diaporthe australafricana, Fusarium ophioides, Paecilomyces lecythidis, and Sporothrix stenoceras.</title>
        <authorList>
            <person name="Aylward J."/>
            <person name="Wilson A.M."/>
            <person name="Visagie C.M."/>
            <person name="Spraker J."/>
            <person name="Barnes I."/>
            <person name="Buitendag C."/>
            <person name="Ceriani C."/>
            <person name="Del Mar Angel L."/>
            <person name="du Plessis D."/>
            <person name="Fuchs T."/>
            <person name="Gasser K."/>
            <person name="Kramer D."/>
            <person name="Li W."/>
            <person name="Munsamy K."/>
            <person name="Piso A."/>
            <person name="Price J.L."/>
            <person name="Sonnekus B."/>
            <person name="Thomas C."/>
            <person name="van der Nest A."/>
            <person name="van Dijk A."/>
            <person name="van Heerden A."/>
            <person name="van Vuuren N."/>
            <person name="Yilmaz N."/>
            <person name="Duong T.A."/>
            <person name="van der Merwe N.A."/>
            <person name="Wingfield M.J."/>
            <person name="Wingfield B.D."/>
        </authorList>
    </citation>
    <scope>NUCLEOTIDE SEQUENCE [LARGE SCALE GENOMIC DNA]</scope>
    <source>
        <strain evidence="1 2">CMW 18300</strain>
    </source>
</reference>
<evidence type="ECO:0000313" key="2">
    <source>
        <dbReference type="Proteomes" id="UP001583177"/>
    </source>
</evidence>
<comment type="caution">
    <text evidence="1">The sequence shown here is derived from an EMBL/GenBank/DDBJ whole genome shotgun (WGS) entry which is preliminary data.</text>
</comment>
<protein>
    <submittedName>
        <fullName evidence="1">Uncharacterized protein</fullName>
    </submittedName>
</protein>
<gene>
    <name evidence="1" type="ORF">Daus18300_003504</name>
</gene>
<dbReference type="Proteomes" id="UP001583177">
    <property type="component" value="Unassembled WGS sequence"/>
</dbReference>
<organism evidence="1 2">
    <name type="scientific">Diaporthe australafricana</name>
    <dbReference type="NCBI Taxonomy" id="127596"/>
    <lineage>
        <taxon>Eukaryota</taxon>
        <taxon>Fungi</taxon>
        <taxon>Dikarya</taxon>
        <taxon>Ascomycota</taxon>
        <taxon>Pezizomycotina</taxon>
        <taxon>Sordariomycetes</taxon>
        <taxon>Sordariomycetidae</taxon>
        <taxon>Diaporthales</taxon>
        <taxon>Diaporthaceae</taxon>
        <taxon>Diaporthe</taxon>
    </lineage>
</organism>
<accession>A0ABR3XEY5</accession>
<dbReference type="EMBL" id="JAWRVE010000022">
    <property type="protein sequence ID" value="KAL1874486.1"/>
    <property type="molecule type" value="Genomic_DNA"/>
</dbReference>